<dbReference type="EMBL" id="JYDJ01000624">
    <property type="protein sequence ID" value="KRX34138.1"/>
    <property type="molecule type" value="Genomic_DNA"/>
</dbReference>
<evidence type="ECO:0000313" key="2">
    <source>
        <dbReference type="Proteomes" id="UP000055048"/>
    </source>
</evidence>
<comment type="caution">
    <text evidence="1">The sequence shown here is derived from an EMBL/GenBank/DDBJ whole genome shotgun (WGS) entry which is preliminary data.</text>
</comment>
<keyword evidence="2" id="KW-1185">Reference proteome</keyword>
<organism evidence="1 2">
    <name type="scientific">Trichinella murrelli</name>
    <dbReference type="NCBI Taxonomy" id="144512"/>
    <lineage>
        <taxon>Eukaryota</taxon>
        <taxon>Metazoa</taxon>
        <taxon>Ecdysozoa</taxon>
        <taxon>Nematoda</taxon>
        <taxon>Enoplea</taxon>
        <taxon>Dorylaimia</taxon>
        <taxon>Trichinellida</taxon>
        <taxon>Trichinellidae</taxon>
        <taxon>Trichinella</taxon>
    </lineage>
</organism>
<dbReference type="AlphaFoldDB" id="A0A0V0T540"/>
<evidence type="ECO:0000313" key="1">
    <source>
        <dbReference type="EMBL" id="KRX34138.1"/>
    </source>
</evidence>
<reference evidence="1 2" key="1">
    <citation type="submission" date="2015-01" db="EMBL/GenBank/DDBJ databases">
        <title>Evolution of Trichinella species and genotypes.</title>
        <authorList>
            <person name="Korhonen P.K."/>
            <person name="Edoardo P."/>
            <person name="Giuseppe L.R."/>
            <person name="Gasser R.B."/>
        </authorList>
    </citation>
    <scope>NUCLEOTIDE SEQUENCE [LARGE SCALE GENOMIC DNA]</scope>
    <source>
        <strain evidence="1">ISS417</strain>
    </source>
</reference>
<gene>
    <name evidence="1" type="ORF">T05_9268</name>
</gene>
<dbReference type="Proteomes" id="UP000055048">
    <property type="component" value="Unassembled WGS sequence"/>
</dbReference>
<protein>
    <submittedName>
        <fullName evidence="1">Uncharacterized protein</fullName>
    </submittedName>
</protein>
<accession>A0A0V0T540</accession>
<proteinExistence type="predicted"/>
<sequence length="77" mass="8560">MQCLVFDVTKQKPNAALFLIDNGHICPDWDLKYLKQVEDVETSKGPHHGARNSFSLDKGECKLFHALCADRTQASGA</sequence>
<name>A0A0V0T540_9BILA</name>